<evidence type="ECO:0000313" key="2">
    <source>
        <dbReference type="EMBL" id="CAE7158536.1"/>
    </source>
</evidence>
<sequence length="226" mass="26087">MYLELIALQTTSFVVAARVFDIWNSSRGALFVLTPLWLIHCVIDFVIVSKNAIRQAPQFRYEEVFNICFGDVTDSWMGWLNGIIYHALMLLLLTWLWLSTPRSSQTPFMKLVVRDGFVYFITIFAAMLFNLIIWKNERSTLAALPYWSVWAITTHALSRMLLSMRSVQTSDEWGQRAKIDIPKVDIELGTLREPKEVTRVTLFSDRESAHGVTPKTKISTLGRYED</sequence>
<evidence type="ECO:0000256" key="1">
    <source>
        <dbReference type="SAM" id="Phobius"/>
    </source>
</evidence>
<accession>A0A8H3HPY4</accession>
<feature type="transmembrane region" description="Helical" evidence="1">
    <location>
        <begin position="79"/>
        <end position="99"/>
    </location>
</feature>
<feature type="transmembrane region" description="Helical" evidence="1">
    <location>
        <begin position="30"/>
        <end position="48"/>
    </location>
</feature>
<feature type="transmembrane region" description="Helical" evidence="1">
    <location>
        <begin position="111"/>
        <end position="132"/>
    </location>
</feature>
<comment type="caution">
    <text evidence="2">The sequence shown here is derived from an EMBL/GenBank/DDBJ whole genome shotgun (WGS) entry which is preliminary data.</text>
</comment>
<keyword evidence="1" id="KW-0472">Membrane</keyword>
<gene>
    <name evidence="2" type="ORF">RDB_LOCUS96597</name>
</gene>
<evidence type="ECO:0000313" key="3">
    <source>
        <dbReference type="Proteomes" id="UP000663827"/>
    </source>
</evidence>
<dbReference type="AlphaFoldDB" id="A0A8H3HPY4"/>
<name>A0A8H3HPY4_9AGAM</name>
<dbReference type="EMBL" id="CAJNJQ010002013">
    <property type="protein sequence ID" value="CAE7158536.1"/>
    <property type="molecule type" value="Genomic_DNA"/>
</dbReference>
<dbReference type="Proteomes" id="UP000663827">
    <property type="component" value="Unassembled WGS sequence"/>
</dbReference>
<reference evidence="2" key="1">
    <citation type="submission" date="2021-01" db="EMBL/GenBank/DDBJ databases">
        <authorList>
            <person name="Kaushik A."/>
        </authorList>
    </citation>
    <scope>NUCLEOTIDE SEQUENCE</scope>
    <source>
        <strain evidence="2">AG5</strain>
    </source>
</reference>
<evidence type="ECO:0008006" key="4">
    <source>
        <dbReference type="Google" id="ProtNLM"/>
    </source>
</evidence>
<keyword evidence="1" id="KW-1133">Transmembrane helix</keyword>
<protein>
    <recommendedName>
        <fullName evidence="4">Transmembrane protein</fullName>
    </recommendedName>
</protein>
<organism evidence="2 3">
    <name type="scientific">Rhizoctonia solani</name>
    <dbReference type="NCBI Taxonomy" id="456999"/>
    <lineage>
        <taxon>Eukaryota</taxon>
        <taxon>Fungi</taxon>
        <taxon>Dikarya</taxon>
        <taxon>Basidiomycota</taxon>
        <taxon>Agaricomycotina</taxon>
        <taxon>Agaricomycetes</taxon>
        <taxon>Cantharellales</taxon>
        <taxon>Ceratobasidiaceae</taxon>
        <taxon>Rhizoctonia</taxon>
    </lineage>
</organism>
<proteinExistence type="predicted"/>
<keyword evidence="1" id="KW-0812">Transmembrane</keyword>